<feature type="binding site" evidence="12">
    <location>
        <begin position="121"/>
        <end position="125"/>
    </location>
    <ligand>
        <name>UDP-N-acetyl-alpha-D-glucosamine</name>
        <dbReference type="ChEBI" id="CHEBI:57705"/>
    </ligand>
</feature>
<dbReference type="PANTHER" id="PTHR43783">
    <property type="entry name" value="UDP-N-ACETYLGLUCOSAMINE 1-CARBOXYVINYLTRANSFERASE"/>
    <property type="match status" value="1"/>
</dbReference>
<comment type="catalytic activity">
    <reaction evidence="11 12">
        <text>phosphoenolpyruvate + UDP-N-acetyl-alpha-D-glucosamine = UDP-N-acetyl-3-O-(1-carboxyvinyl)-alpha-D-glucosamine + phosphate</text>
        <dbReference type="Rhea" id="RHEA:18681"/>
        <dbReference type="ChEBI" id="CHEBI:43474"/>
        <dbReference type="ChEBI" id="CHEBI:57705"/>
        <dbReference type="ChEBI" id="CHEBI:58702"/>
        <dbReference type="ChEBI" id="CHEBI:68483"/>
        <dbReference type="EC" id="2.5.1.7"/>
    </reaction>
</comment>
<dbReference type="InterPro" id="IPR036968">
    <property type="entry name" value="Enolpyruvate_Tfrase_sf"/>
</dbReference>
<dbReference type="InterPro" id="IPR001986">
    <property type="entry name" value="Enolpyruvate_Tfrase_dom"/>
</dbReference>
<evidence type="ECO:0000256" key="6">
    <source>
        <dbReference type="ARBA" id="ARBA00022960"/>
    </source>
</evidence>
<evidence type="ECO:0000256" key="9">
    <source>
        <dbReference type="ARBA" id="ARBA00023316"/>
    </source>
</evidence>
<keyword evidence="4 12" id="KW-0132">Cell division</keyword>
<dbReference type="NCBIfam" id="NF006873">
    <property type="entry name" value="PRK09369.1"/>
    <property type="match status" value="1"/>
</dbReference>
<dbReference type="InterPro" id="IPR013792">
    <property type="entry name" value="RNA3'P_cycl/enolpyr_Trfase_a/b"/>
</dbReference>
<dbReference type="PATRIC" id="fig|520764.3.peg.251"/>
<keyword evidence="7 12" id="KW-0573">Peptidoglycan synthesis</keyword>
<keyword evidence="9 12" id="KW-0961">Cell wall biogenesis/degradation</keyword>
<dbReference type="Pfam" id="PF00275">
    <property type="entry name" value="EPSP_synthase"/>
    <property type="match status" value="1"/>
</dbReference>
<comment type="caution">
    <text evidence="12">Lacks conserved residue(s) required for the propagation of feature annotation.</text>
</comment>
<keyword evidence="5 12" id="KW-0808">Transferase</keyword>
<sequence>MGAYVIVGGSKLSGRLKVQGSKNASLPIMAATILNRSKNRIRNVPDIKDVHVMIDILKVLGAEVSFSGNELAVDSSKVSIWEVPENLMRKMRSSIILMGPLLGRYKKVKVSYPGGCEIGPRPIDLHLKGFVALGANISESHGFIYAEADKLKGANIHLDFPSVGATENLMLAAVLAEGRTTIRNAAKEPEIVDLQNYLNKMGCHVKGAGTDTIKIEGCSIEDLKEVDDYSVIPDRIAAGTYLAATAATRGNIVLENVIIEHIEPVLAKLREMGCDIKTLEDKVQLWVEKPLRALDSLRTLPYPGFPTDMQAPMMALLSTVEGTSIITETVFENRFKHAEELRRMGADIKLNGNTAIIKGVKKLTGAVVEAKDLRAGAALVIAGLAAVGKTVVEGTSFIDRGYEKFSENLRTLGANIERLN</sequence>
<dbReference type="RefSeq" id="WP_066351061.1">
    <property type="nucleotide sequence ID" value="NZ_LOED01000002.1"/>
</dbReference>
<feature type="binding site" evidence="12">
    <location>
        <position position="330"/>
    </location>
    <ligand>
        <name>UDP-N-acetyl-alpha-D-glucosamine</name>
        <dbReference type="ChEBI" id="CHEBI:57705"/>
    </ligand>
</feature>
<evidence type="ECO:0000256" key="7">
    <source>
        <dbReference type="ARBA" id="ARBA00022984"/>
    </source>
</evidence>
<evidence type="ECO:0000256" key="8">
    <source>
        <dbReference type="ARBA" id="ARBA00023306"/>
    </source>
</evidence>
<dbReference type="OrthoDB" id="9803760at2"/>
<feature type="modified residue" description="2-(S-cysteinyl)pyruvic acid O-phosphothioketal" evidence="12">
    <location>
        <position position="116"/>
    </location>
</feature>
<evidence type="ECO:0000256" key="1">
    <source>
        <dbReference type="ARBA" id="ARBA00004496"/>
    </source>
</evidence>
<dbReference type="InParanoid" id="A0A140LD53"/>
<feature type="binding site" evidence="12">
    <location>
        <begin position="22"/>
        <end position="23"/>
    </location>
    <ligand>
        <name>phosphoenolpyruvate</name>
        <dbReference type="ChEBI" id="CHEBI:58702"/>
    </ligand>
</feature>
<dbReference type="InterPro" id="IPR005750">
    <property type="entry name" value="UDP_GlcNAc_COvinyl_MurA"/>
</dbReference>
<reference evidence="14 15" key="1">
    <citation type="submission" date="2015-12" db="EMBL/GenBank/DDBJ databases">
        <title>Draft genome sequnece of Fervidicola ferrireducens strain Y170.</title>
        <authorList>
            <person name="Patel B.K."/>
        </authorList>
    </citation>
    <scope>NUCLEOTIDE SEQUENCE [LARGE SCALE GENOMIC DNA]</scope>
    <source>
        <strain evidence="14 15">Y170</strain>
    </source>
</reference>
<evidence type="ECO:0000256" key="4">
    <source>
        <dbReference type="ARBA" id="ARBA00022618"/>
    </source>
</evidence>
<dbReference type="GO" id="GO:0005737">
    <property type="term" value="C:cytoplasm"/>
    <property type="evidence" value="ECO:0007669"/>
    <property type="project" value="UniProtKB-SubCell"/>
</dbReference>
<keyword evidence="6 12" id="KW-0133">Cell shape</keyword>
<keyword evidence="8 12" id="KW-0131">Cell cycle</keyword>
<evidence type="ECO:0000256" key="2">
    <source>
        <dbReference type="ARBA" id="ARBA00004752"/>
    </source>
</evidence>
<feature type="binding site" evidence="12">
    <location>
        <position position="92"/>
    </location>
    <ligand>
        <name>UDP-N-acetyl-alpha-D-glucosamine</name>
        <dbReference type="ChEBI" id="CHEBI:57705"/>
    </ligand>
</feature>
<dbReference type="GO" id="GO:0008360">
    <property type="term" value="P:regulation of cell shape"/>
    <property type="evidence" value="ECO:0007669"/>
    <property type="project" value="UniProtKB-KW"/>
</dbReference>
<dbReference type="GO" id="GO:0071555">
    <property type="term" value="P:cell wall organization"/>
    <property type="evidence" value="ECO:0007669"/>
    <property type="project" value="UniProtKB-KW"/>
</dbReference>
<dbReference type="EC" id="2.5.1.7" evidence="12"/>
<feature type="domain" description="Enolpyruvate transferase" evidence="13">
    <location>
        <begin position="8"/>
        <end position="409"/>
    </location>
</feature>
<evidence type="ECO:0000256" key="11">
    <source>
        <dbReference type="ARBA" id="ARBA00047527"/>
    </source>
</evidence>
<feature type="active site" description="Proton donor" evidence="12">
    <location>
        <position position="116"/>
    </location>
</feature>
<dbReference type="Gene3D" id="3.65.10.10">
    <property type="entry name" value="Enolpyruvate transferase domain"/>
    <property type="match status" value="2"/>
</dbReference>
<dbReference type="CDD" id="cd01555">
    <property type="entry name" value="UdpNAET"/>
    <property type="match status" value="1"/>
</dbReference>
<comment type="subcellular location">
    <subcellularLocation>
        <location evidence="1 12">Cytoplasm</location>
    </subcellularLocation>
</comment>
<accession>A0A140LD53</accession>
<dbReference type="GO" id="GO:0051301">
    <property type="term" value="P:cell division"/>
    <property type="evidence" value="ECO:0007669"/>
    <property type="project" value="UniProtKB-KW"/>
</dbReference>
<dbReference type="InterPro" id="IPR050068">
    <property type="entry name" value="MurA_subfamily"/>
</dbReference>
<dbReference type="UniPathway" id="UPA00219"/>
<evidence type="ECO:0000256" key="3">
    <source>
        <dbReference type="ARBA" id="ARBA00022490"/>
    </source>
</evidence>
<evidence type="ECO:0000259" key="13">
    <source>
        <dbReference type="Pfam" id="PF00275"/>
    </source>
</evidence>
<evidence type="ECO:0000313" key="14">
    <source>
        <dbReference type="EMBL" id="KXG78478.1"/>
    </source>
</evidence>
<comment type="similarity">
    <text evidence="10 12">Belongs to the EPSP synthase family. MurA subfamily.</text>
</comment>
<evidence type="ECO:0000256" key="5">
    <source>
        <dbReference type="ARBA" id="ARBA00022679"/>
    </source>
</evidence>
<keyword evidence="15" id="KW-1185">Reference proteome</keyword>
<dbReference type="GO" id="GO:0019277">
    <property type="term" value="P:UDP-N-acetylgalactosamine biosynthetic process"/>
    <property type="evidence" value="ECO:0007669"/>
    <property type="project" value="InterPro"/>
</dbReference>
<comment type="function">
    <text evidence="12">Cell wall formation. Adds enolpyruvyl to UDP-N-acetylglucosamine.</text>
</comment>
<keyword evidence="3 12" id="KW-0963">Cytoplasm</keyword>
<dbReference type="EMBL" id="LOED01000002">
    <property type="protein sequence ID" value="KXG78478.1"/>
    <property type="molecule type" value="Genomic_DNA"/>
</dbReference>
<comment type="pathway">
    <text evidence="2 12">Cell wall biogenesis; peptidoglycan biosynthesis.</text>
</comment>
<proteinExistence type="inferred from homology"/>
<dbReference type="FunFam" id="3.65.10.10:FF:000001">
    <property type="entry name" value="UDP-N-acetylglucosamine 1-carboxyvinyltransferase"/>
    <property type="match status" value="1"/>
</dbReference>
<feature type="binding site" evidence="12">
    <location>
        <position position="308"/>
    </location>
    <ligand>
        <name>UDP-N-acetyl-alpha-D-glucosamine</name>
        <dbReference type="ChEBI" id="CHEBI:57705"/>
    </ligand>
</feature>
<dbReference type="Proteomes" id="UP000070427">
    <property type="component" value="Unassembled WGS sequence"/>
</dbReference>
<dbReference type="HAMAP" id="MF_00111">
    <property type="entry name" value="MurA"/>
    <property type="match status" value="1"/>
</dbReference>
<dbReference type="SUPFAM" id="SSF55205">
    <property type="entry name" value="EPT/RTPC-like"/>
    <property type="match status" value="1"/>
</dbReference>
<dbReference type="GO" id="GO:0009252">
    <property type="term" value="P:peptidoglycan biosynthetic process"/>
    <property type="evidence" value="ECO:0007669"/>
    <property type="project" value="UniProtKB-UniRule"/>
</dbReference>
<organism evidence="14 15">
    <name type="scientific">Fervidicola ferrireducens</name>
    <dbReference type="NCBI Taxonomy" id="520764"/>
    <lineage>
        <taxon>Bacteria</taxon>
        <taxon>Bacillati</taxon>
        <taxon>Bacillota</taxon>
        <taxon>Clostridia</taxon>
        <taxon>Thermosediminibacterales</taxon>
        <taxon>Thermosediminibacteraceae</taxon>
        <taxon>Fervidicola</taxon>
    </lineage>
</organism>
<dbReference type="STRING" id="520764.AN618_02330"/>
<name>A0A140LD53_9FIRM</name>
<dbReference type="GO" id="GO:0008760">
    <property type="term" value="F:UDP-N-acetylglucosamine 1-carboxyvinyltransferase activity"/>
    <property type="evidence" value="ECO:0007669"/>
    <property type="project" value="UniProtKB-UniRule"/>
</dbReference>
<evidence type="ECO:0000313" key="15">
    <source>
        <dbReference type="Proteomes" id="UP000070427"/>
    </source>
</evidence>
<comment type="caution">
    <text evidence="14">The sequence shown here is derived from an EMBL/GenBank/DDBJ whole genome shotgun (WGS) entry which is preliminary data.</text>
</comment>
<dbReference type="PANTHER" id="PTHR43783:SF1">
    <property type="entry name" value="UDP-N-ACETYLGLUCOSAMINE 1-CARBOXYVINYLTRANSFERASE"/>
    <property type="match status" value="1"/>
</dbReference>
<protein>
    <recommendedName>
        <fullName evidence="12">UDP-N-acetylglucosamine 1-carboxyvinyltransferase</fullName>
        <ecNumber evidence="12">2.5.1.7</ecNumber>
    </recommendedName>
    <alternativeName>
        <fullName evidence="12">Enoylpyruvate transferase</fullName>
    </alternativeName>
    <alternativeName>
        <fullName evidence="12">UDP-N-acetylglucosamine enolpyruvyl transferase</fullName>
        <shortName evidence="12">EPT</shortName>
    </alternativeName>
</protein>
<gene>
    <name evidence="14" type="primary">murAA_1</name>
    <name evidence="12" type="synonym">murA</name>
    <name evidence="14" type="ORF">AN618_02330</name>
</gene>
<keyword evidence="12" id="KW-0670">Pyruvate</keyword>
<dbReference type="AlphaFoldDB" id="A0A140LD53"/>
<dbReference type="NCBIfam" id="TIGR01072">
    <property type="entry name" value="murA"/>
    <property type="match status" value="1"/>
</dbReference>
<evidence type="ECO:0000256" key="12">
    <source>
        <dbReference type="HAMAP-Rule" id="MF_00111"/>
    </source>
</evidence>
<evidence type="ECO:0000256" key="10">
    <source>
        <dbReference type="ARBA" id="ARBA00038367"/>
    </source>
</evidence>